<comment type="caution">
    <text evidence="1">The sequence shown here is derived from an EMBL/GenBank/DDBJ whole genome shotgun (WGS) entry which is preliminary data.</text>
</comment>
<sequence>KDFQVDPKDWELQQGEEMTEERAFGFLLKLVEHLMTHDFNRLLNSLYRIDVSEEKLKMALAESDNPAQTVAQMIWARELQKVQTRKKYSGR</sequence>
<evidence type="ECO:0000313" key="1">
    <source>
        <dbReference type="EMBL" id="KYG76401.1"/>
    </source>
</evidence>
<dbReference type="AlphaFoldDB" id="A0A150XCH2"/>
<dbReference type="STRING" id="296218.AWN68_18590"/>
<dbReference type="RefSeq" id="WP_068416516.1">
    <property type="nucleotide sequence ID" value="NZ_LRDB01000024.1"/>
</dbReference>
<dbReference type="OrthoDB" id="982794at2"/>
<name>A0A150XCH2_9BACT</name>
<proteinExistence type="predicted"/>
<dbReference type="EMBL" id="LRDB01000024">
    <property type="protein sequence ID" value="KYG76401.1"/>
    <property type="molecule type" value="Genomic_DNA"/>
</dbReference>
<feature type="non-terminal residue" evidence="1">
    <location>
        <position position="1"/>
    </location>
</feature>
<organism evidence="1 2">
    <name type="scientific">Roseivirga echinicomitans</name>
    <dbReference type="NCBI Taxonomy" id="296218"/>
    <lineage>
        <taxon>Bacteria</taxon>
        <taxon>Pseudomonadati</taxon>
        <taxon>Bacteroidota</taxon>
        <taxon>Cytophagia</taxon>
        <taxon>Cytophagales</taxon>
        <taxon>Roseivirgaceae</taxon>
        <taxon>Roseivirga</taxon>
    </lineage>
</organism>
<protein>
    <submittedName>
        <fullName evidence="1">Uncharacterized protein</fullName>
    </submittedName>
</protein>
<accession>A0A150XCH2</accession>
<gene>
    <name evidence="1" type="ORF">AWN68_18590</name>
</gene>
<keyword evidence="2" id="KW-1185">Reference proteome</keyword>
<reference evidence="1 2" key="1">
    <citation type="submission" date="2016-01" db="EMBL/GenBank/DDBJ databases">
        <title>Genome sequencing of Roseivirga echinicomitans KMM 6058.</title>
        <authorList>
            <person name="Selvaratnam C."/>
            <person name="Thevarajoo S."/>
            <person name="Goh K.M."/>
            <person name="Ee R."/>
            <person name="Chan K.-G."/>
            <person name="Chong C.S."/>
        </authorList>
    </citation>
    <scope>NUCLEOTIDE SEQUENCE [LARGE SCALE GENOMIC DNA]</scope>
    <source>
        <strain evidence="1 2">KMM 6058</strain>
    </source>
</reference>
<dbReference type="Proteomes" id="UP000075615">
    <property type="component" value="Unassembled WGS sequence"/>
</dbReference>
<evidence type="ECO:0000313" key="2">
    <source>
        <dbReference type="Proteomes" id="UP000075615"/>
    </source>
</evidence>